<keyword evidence="17 27" id="KW-0411">Iron-sulfur</keyword>
<feature type="domain" description="2Fe-2S ferredoxin-type" evidence="28">
    <location>
        <begin position="35"/>
        <end position="127"/>
    </location>
</feature>
<dbReference type="EC" id="7.2.1.1" evidence="6 27"/>
<feature type="transmembrane region" description="Helical" evidence="27">
    <location>
        <begin position="6"/>
        <end position="27"/>
    </location>
</feature>
<dbReference type="PIRSF" id="PIRSF000044">
    <property type="entry name" value="Cis_Diol_DH_RD"/>
    <property type="match status" value="1"/>
</dbReference>
<dbReference type="SUPFAM" id="SSF52343">
    <property type="entry name" value="Ferredoxin reductase-like, C-terminal NADP-linked domain"/>
    <property type="match status" value="1"/>
</dbReference>
<dbReference type="Pfam" id="PF00175">
    <property type="entry name" value="NAD_binding_1"/>
    <property type="match status" value="1"/>
</dbReference>
<keyword evidence="27" id="KW-0812">Transmembrane</keyword>
<dbReference type="RefSeq" id="WP_280321089.1">
    <property type="nucleotide sequence ID" value="NZ_CP118605.1"/>
</dbReference>
<keyword evidence="15 27" id="KW-1278">Translocase</keyword>
<keyword evidence="19 27" id="KW-0915">Sodium</keyword>
<keyword evidence="11 27" id="KW-0285">Flavoprotein</keyword>
<keyword evidence="9 27" id="KW-1003">Cell membrane</keyword>
<evidence type="ECO:0000259" key="28">
    <source>
        <dbReference type="PROSITE" id="PS51085"/>
    </source>
</evidence>
<dbReference type="CDD" id="cd00207">
    <property type="entry name" value="fer2"/>
    <property type="match status" value="1"/>
</dbReference>
<keyword evidence="27" id="KW-1133">Transmembrane helix</keyword>
<evidence type="ECO:0000313" key="31">
    <source>
        <dbReference type="Proteomes" id="UP001236500"/>
    </source>
</evidence>
<evidence type="ECO:0000256" key="18">
    <source>
        <dbReference type="ARBA" id="ARBA00023027"/>
    </source>
</evidence>
<reference evidence="30 31" key="1">
    <citation type="submission" date="2023-02" db="EMBL/GenBank/DDBJ databases">
        <title>Description and genomic characterization of Microbulbifer bruguierae sp. nov., isolated from the sediment of mangrove plant Bruguiera sexangula.</title>
        <authorList>
            <person name="Long M."/>
        </authorList>
    </citation>
    <scope>NUCLEOTIDE SEQUENCE [LARGE SCALE GENOMIC DNA]</scope>
    <source>
        <strain evidence="30 31">H12</strain>
    </source>
</reference>
<keyword evidence="8 27" id="KW-0813">Transport</keyword>
<evidence type="ECO:0000256" key="25">
    <source>
        <dbReference type="ARBA" id="ARBA00030787"/>
    </source>
</evidence>
<evidence type="ECO:0000256" key="14">
    <source>
        <dbReference type="ARBA" id="ARBA00022827"/>
    </source>
</evidence>
<comment type="subcellular location">
    <subcellularLocation>
        <location evidence="3">Cell inner membrane</location>
    </subcellularLocation>
    <subcellularLocation>
        <location evidence="27">Cell membrane</location>
        <topology evidence="27">Single-pass membrane protein</topology>
    </subcellularLocation>
</comment>
<evidence type="ECO:0000256" key="1">
    <source>
        <dbReference type="ARBA" id="ARBA00001974"/>
    </source>
</evidence>
<evidence type="ECO:0000256" key="16">
    <source>
        <dbReference type="ARBA" id="ARBA00023004"/>
    </source>
</evidence>
<evidence type="ECO:0000256" key="6">
    <source>
        <dbReference type="ARBA" id="ARBA00013099"/>
    </source>
</evidence>
<feature type="binding site" evidence="27">
    <location>
        <position position="79"/>
    </location>
    <ligand>
        <name>[2Fe-2S] cluster</name>
        <dbReference type="ChEBI" id="CHEBI:190135"/>
    </ligand>
</feature>
<dbReference type="PROSITE" id="PS51085">
    <property type="entry name" value="2FE2S_FER_2"/>
    <property type="match status" value="1"/>
</dbReference>
<keyword evidence="16 27" id="KW-0408">Iron</keyword>
<comment type="similarity">
    <text evidence="4 27">Belongs to the NqrF family.</text>
</comment>
<keyword evidence="31" id="KW-1185">Reference proteome</keyword>
<evidence type="ECO:0000256" key="7">
    <source>
        <dbReference type="ARBA" id="ARBA00019729"/>
    </source>
</evidence>
<comment type="subunit">
    <text evidence="5 27">Composed of six subunits; NqrA, NqrB, NqrC, NqrD, NqrE and NqrF.</text>
</comment>
<comment type="function">
    <text evidence="2 27">NQR complex catalyzes the reduction of ubiquinone-1 to ubiquinol by two successive reactions, coupled with the transport of Na(+) ions from the cytoplasm to the periplasm. The first step is catalyzed by NqrF, which accepts electrons from NADH and reduces ubiquinone-1 to ubisemiquinone by a one-electron transfer pathway.</text>
</comment>
<evidence type="ECO:0000256" key="11">
    <source>
        <dbReference type="ARBA" id="ARBA00022630"/>
    </source>
</evidence>
<organism evidence="30 31">
    <name type="scientific">Microbulbifer bruguierae</name>
    <dbReference type="NCBI Taxonomy" id="3029061"/>
    <lineage>
        <taxon>Bacteria</taxon>
        <taxon>Pseudomonadati</taxon>
        <taxon>Pseudomonadota</taxon>
        <taxon>Gammaproteobacteria</taxon>
        <taxon>Cellvibrionales</taxon>
        <taxon>Microbulbiferaceae</taxon>
        <taxon>Microbulbifer</taxon>
    </lineage>
</organism>
<evidence type="ECO:0000256" key="4">
    <source>
        <dbReference type="ARBA" id="ARBA00005570"/>
    </source>
</evidence>
<dbReference type="Gene3D" id="2.40.30.10">
    <property type="entry name" value="Translation factors"/>
    <property type="match status" value="1"/>
</dbReference>
<dbReference type="InterPro" id="IPR036010">
    <property type="entry name" value="2Fe-2S_ferredoxin-like_sf"/>
</dbReference>
<evidence type="ECO:0000256" key="8">
    <source>
        <dbReference type="ARBA" id="ARBA00022448"/>
    </source>
</evidence>
<evidence type="ECO:0000256" key="20">
    <source>
        <dbReference type="ARBA" id="ARBA00023065"/>
    </source>
</evidence>
<dbReference type="InterPro" id="IPR012675">
    <property type="entry name" value="Beta-grasp_dom_sf"/>
</dbReference>
<dbReference type="SUPFAM" id="SSF63380">
    <property type="entry name" value="Riboflavin synthase domain-like"/>
    <property type="match status" value="1"/>
</dbReference>
<evidence type="ECO:0000256" key="9">
    <source>
        <dbReference type="ARBA" id="ARBA00022475"/>
    </source>
</evidence>
<evidence type="ECO:0000256" key="22">
    <source>
        <dbReference type="ARBA" id="ARBA00023136"/>
    </source>
</evidence>
<dbReference type="Pfam" id="PF00111">
    <property type="entry name" value="Fer2"/>
    <property type="match status" value="1"/>
</dbReference>
<dbReference type="InterPro" id="IPR001433">
    <property type="entry name" value="OxRdtase_FAD/NAD-bd"/>
</dbReference>
<evidence type="ECO:0000256" key="13">
    <source>
        <dbReference type="ARBA" id="ARBA00022723"/>
    </source>
</evidence>
<keyword evidence="23 27" id="KW-0739">Sodium transport</keyword>
<keyword evidence="18 27" id="KW-0520">NAD</keyword>
<dbReference type="Gene3D" id="3.10.20.30">
    <property type="match status" value="1"/>
</dbReference>
<feature type="binding site" evidence="27">
    <location>
        <position position="111"/>
    </location>
    <ligand>
        <name>[2Fe-2S] cluster</name>
        <dbReference type="ChEBI" id="CHEBI:190135"/>
    </ligand>
</feature>
<dbReference type="InterPro" id="IPR008333">
    <property type="entry name" value="Cbr1-like_FAD-bd_dom"/>
</dbReference>
<dbReference type="InterPro" id="IPR017938">
    <property type="entry name" value="Riboflavin_synthase-like_b-brl"/>
</dbReference>
<dbReference type="NCBIfam" id="TIGR01941">
    <property type="entry name" value="nqrF"/>
    <property type="match status" value="1"/>
</dbReference>
<evidence type="ECO:0000256" key="3">
    <source>
        <dbReference type="ARBA" id="ARBA00004533"/>
    </source>
</evidence>
<dbReference type="PROSITE" id="PS51384">
    <property type="entry name" value="FAD_FR"/>
    <property type="match status" value="1"/>
</dbReference>
<dbReference type="SUPFAM" id="SSF54292">
    <property type="entry name" value="2Fe-2S ferredoxin-like"/>
    <property type="match status" value="1"/>
</dbReference>
<accession>A0ABY8NEL9</accession>
<sequence length="408" mass="45584">MELTDIYFGVGMFTVIVLALVAIILVARSRLVNTGDVNILVNGEKTLTVPAGGKLLQTLAANNLFLASACGGGGSCAQCVCVIEEGGGDMLPTEAAHFTPREAKEGKRLSCQVAVKQDMKIEVPEEVFGVKQWECTVESNPNVATFIKELTLKLPEGENVDFRAGGYVQLEAPPHHVKFSDFDIEKEYRGDWEHFGFFNLESKVTEPVVRAYSMANYPEEKGVVKFNIRIATPPPRTEGIPPGQMSSYVFNLKPGDKMRVYGPFGEFFAKDTDNEMVFIGGGAGMAPMRSHIFDQLKRLHSTRKISFWYGARSLREMFYEDDYNGLQDEFDNFKWHIALSDPQPEDNWTGYTGFIHNVVYENYLKDHPAPEDCEYYMCGPPMMNAAVINMLKNLGVEDENILLDDFGG</sequence>
<evidence type="ECO:0000256" key="27">
    <source>
        <dbReference type="HAMAP-Rule" id="MF_00430"/>
    </source>
</evidence>
<proteinExistence type="inferred from homology"/>
<dbReference type="Proteomes" id="UP001236500">
    <property type="component" value="Chromosome"/>
</dbReference>
<keyword evidence="21 27" id="KW-0830">Ubiquinone</keyword>
<feature type="binding site" evidence="27">
    <location>
        <position position="76"/>
    </location>
    <ligand>
        <name>[2Fe-2S] cluster</name>
        <dbReference type="ChEBI" id="CHEBI:190135"/>
    </ligand>
</feature>
<comment type="cofactor">
    <cofactor evidence="27">
        <name>[2Fe-2S] cluster</name>
        <dbReference type="ChEBI" id="CHEBI:190135"/>
    </cofactor>
    <text evidence="27">Binds 1 [2Fe-2S] cluster.</text>
</comment>
<dbReference type="PANTHER" id="PTHR43644">
    <property type="entry name" value="NA(+)-TRANSLOCATING NADH-QUINONE REDUCTASE SUBUNIT"/>
    <property type="match status" value="1"/>
</dbReference>
<evidence type="ECO:0000256" key="26">
    <source>
        <dbReference type="ARBA" id="ARBA00048891"/>
    </source>
</evidence>
<evidence type="ECO:0000256" key="19">
    <source>
        <dbReference type="ARBA" id="ARBA00023053"/>
    </source>
</evidence>
<keyword evidence="12 27" id="KW-0001">2Fe-2S</keyword>
<dbReference type="CDD" id="cd06188">
    <property type="entry name" value="NADH_quinone_reductase"/>
    <property type="match status" value="1"/>
</dbReference>
<keyword evidence="20 27" id="KW-0406">Ion transport</keyword>
<dbReference type="InterPro" id="IPR001041">
    <property type="entry name" value="2Fe-2S_ferredoxin-type"/>
</dbReference>
<dbReference type="InterPro" id="IPR010205">
    <property type="entry name" value="NqrF"/>
</dbReference>
<evidence type="ECO:0000256" key="23">
    <source>
        <dbReference type="ARBA" id="ARBA00023201"/>
    </source>
</evidence>
<dbReference type="PANTHER" id="PTHR43644:SF1">
    <property type="entry name" value="NAD(P)H-FLAVIN REDUCTASE"/>
    <property type="match status" value="1"/>
</dbReference>
<evidence type="ECO:0000256" key="5">
    <source>
        <dbReference type="ARBA" id="ARBA00011309"/>
    </source>
</evidence>
<keyword evidence="22 27" id="KW-0472">Membrane</keyword>
<dbReference type="EMBL" id="CP118605">
    <property type="protein sequence ID" value="WGL17248.1"/>
    <property type="molecule type" value="Genomic_DNA"/>
</dbReference>
<dbReference type="InterPro" id="IPR039261">
    <property type="entry name" value="FNR_nucleotide-bd"/>
</dbReference>
<keyword evidence="14 27" id="KW-0274">FAD</keyword>
<evidence type="ECO:0000256" key="15">
    <source>
        <dbReference type="ARBA" id="ARBA00022967"/>
    </source>
</evidence>
<feature type="domain" description="FAD-binding FR-type" evidence="29">
    <location>
        <begin position="130"/>
        <end position="270"/>
    </location>
</feature>
<gene>
    <name evidence="27 30" type="primary">nqrF</name>
    <name evidence="30" type="ORF">PVT68_02855</name>
</gene>
<evidence type="ECO:0000313" key="30">
    <source>
        <dbReference type="EMBL" id="WGL17248.1"/>
    </source>
</evidence>
<dbReference type="InterPro" id="IPR017927">
    <property type="entry name" value="FAD-bd_FR_type"/>
</dbReference>
<evidence type="ECO:0000256" key="17">
    <source>
        <dbReference type="ARBA" id="ARBA00023014"/>
    </source>
</evidence>
<evidence type="ECO:0000259" key="29">
    <source>
        <dbReference type="PROSITE" id="PS51384"/>
    </source>
</evidence>
<comment type="cofactor">
    <cofactor evidence="1 27">
        <name>FAD</name>
        <dbReference type="ChEBI" id="CHEBI:57692"/>
    </cofactor>
</comment>
<name>A0ABY8NEL9_9GAMM</name>
<evidence type="ECO:0000256" key="21">
    <source>
        <dbReference type="ARBA" id="ARBA00023075"/>
    </source>
</evidence>
<keyword evidence="13 27" id="KW-0479">Metal-binding</keyword>
<feature type="binding site" evidence="27">
    <location>
        <position position="70"/>
    </location>
    <ligand>
        <name>[2Fe-2S] cluster</name>
        <dbReference type="ChEBI" id="CHEBI:190135"/>
    </ligand>
</feature>
<comment type="catalytic activity">
    <reaction evidence="26 27">
        <text>a ubiquinone + n Na(+)(in) + NADH + H(+) = a ubiquinol + n Na(+)(out) + NAD(+)</text>
        <dbReference type="Rhea" id="RHEA:47748"/>
        <dbReference type="Rhea" id="RHEA-COMP:9565"/>
        <dbReference type="Rhea" id="RHEA-COMP:9566"/>
        <dbReference type="ChEBI" id="CHEBI:15378"/>
        <dbReference type="ChEBI" id="CHEBI:16389"/>
        <dbReference type="ChEBI" id="CHEBI:17976"/>
        <dbReference type="ChEBI" id="CHEBI:29101"/>
        <dbReference type="ChEBI" id="CHEBI:57540"/>
        <dbReference type="ChEBI" id="CHEBI:57945"/>
        <dbReference type="EC" id="7.2.1.1"/>
    </reaction>
</comment>
<evidence type="ECO:0000256" key="10">
    <source>
        <dbReference type="ARBA" id="ARBA00022519"/>
    </source>
</evidence>
<evidence type="ECO:0000256" key="12">
    <source>
        <dbReference type="ARBA" id="ARBA00022714"/>
    </source>
</evidence>
<dbReference type="Pfam" id="PF00970">
    <property type="entry name" value="FAD_binding_6"/>
    <property type="match status" value="1"/>
</dbReference>
<dbReference type="Gene3D" id="3.40.50.80">
    <property type="entry name" value="Nucleotide-binding domain of ferredoxin-NADP reductase (FNR) module"/>
    <property type="match status" value="1"/>
</dbReference>
<evidence type="ECO:0000256" key="2">
    <source>
        <dbReference type="ARBA" id="ARBA00002972"/>
    </source>
</evidence>
<evidence type="ECO:0000256" key="24">
    <source>
        <dbReference type="ARBA" id="ARBA00030032"/>
    </source>
</evidence>
<protein>
    <recommendedName>
        <fullName evidence="7 27">Na(+)-translocating NADH-quinone reductase subunit F</fullName>
        <shortName evidence="27">Na(+)-NQR subunit F</shortName>
        <shortName evidence="27">Na(+)-translocating NQR subunit F</shortName>
        <ecNumber evidence="6 27">7.2.1.1</ecNumber>
    </recommendedName>
    <alternativeName>
        <fullName evidence="25 27">NQR complex subunit F</fullName>
    </alternativeName>
    <alternativeName>
        <fullName evidence="24 27">NQR-1 subunit F</fullName>
    </alternativeName>
</protein>
<keyword evidence="10" id="KW-0997">Cell inner membrane</keyword>
<dbReference type="HAMAP" id="MF_00430">
    <property type="entry name" value="NqrF"/>
    <property type="match status" value="1"/>
</dbReference>